<dbReference type="Proteomes" id="UP001208689">
    <property type="component" value="Chromosome"/>
</dbReference>
<protein>
    <submittedName>
        <fullName evidence="1">Uncharacterized protein</fullName>
    </submittedName>
</protein>
<reference evidence="1" key="1">
    <citation type="submission" date="2022-09" db="EMBL/GenBank/DDBJ databases">
        <title>Actin cytoskeleton and complex cell architecture in an #Asgard archaeon.</title>
        <authorList>
            <person name="Ponce Toledo R.I."/>
            <person name="Schleper C."/>
            <person name="Rodrigues Oliveira T."/>
            <person name="Wollweber F."/>
            <person name="Xu J."/>
            <person name="Rittmann S."/>
            <person name="Klingl A."/>
            <person name="Pilhofer M."/>
        </authorList>
    </citation>
    <scope>NUCLEOTIDE SEQUENCE</scope>
    <source>
        <strain evidence="1">B-35</strain>
    </source>
</reference>
<evidence type="ECO:0000313" key="2">
    <source>
        <dbReference type="Proteomes" id="UP001208689"/>
    </source>
</evidence>
<organism evidence="1 2">
    <name type="scientific">Candidatus Lokiarchaeum ossiferum</name>
    <dbReference type="NCBI Taxonomy" id="2951803"/>
    <lineage>
        <taxon>Archaea</taxon>
        <taxon>Promethearchaeati</taxon>
        <taxon>Promethearchaeota</taxon>
        <taxon>Promethearchaeia</taxon>
        <taxon>Promethearchaeales</taxon>
        <taxon>Promethearchaeaceae</taxon>
        <taxon>Candidatus Lokiarchaeum</taxon>
    </lineage>
</organism>
<name>A0ABY6HUF8_9ARCH</name>
<sequence>MTNEKISLILKSSTDVELETLVNNKLLEELCGIFPLSFKKLFLSIFFKTLPLLHSNL</sequence>
<dbReference type="EMBL" id="CP104013">
    <property type="protein sequence ID" value="UYP46497.1"/>
    <property type="molecule type" value="Genomic_DNA"/>
</dbReference>
<keyword evidence="2" id="KW-1185">Reference proteome</keyword>
<accession>A0ABY6HUF8</accession>
<proteinExistence type="predicted"/>
<evidence type="ECO:0000313" key="1">
    <source>
        <dbReference type="EMBL" id="UYP46497.1"/>
    </source>
</evidence>
<gene>
    <name evidence="1" type="ORF">NEF87_002782</name>
</gene>